<keyword evidence="3" id="KW-1185">Reference proteome</keyword>
<dbReference type="Gene3D" id="3.40.50.300">
    <property type="entry name" value="P-loop containing nucleotide triphosphate hydrolases"/>
    <property type="match status" value="1"/>
</dbReference>
<dbReference type="InterPro" id="IPR047987">
    <property type="entry name" value="Gp19-like_virus"/>
</dbReference>
<gene>
    <name evidence="2" type="primary">terL</name>
    <name evidence="2" type="ORF">JHT90_09780</name>
</gene>
<dbReference type="Pfam" id="PF22530">
    <property type="entry name" value="Terminase-T7_RNaseH-like"/>
    <property type="match status" value="1"/>
</dbReference>
<dbReference type="EMBL" id="CP067393">
    <property type="protein sequence ID" value="QQP84697.1"/>
    <property type="molecule type" value="Genomic_DNA"/>
</dbReference>
<dbReference type="InterPro" id="IPR027417">
    <property type="entry name" value="P-loop_NTPase"/>
</dbReference>
<evidence type="ECO:0000259" key="1">
    <source>
        <dbReference type="Pfam" id="PF22530"/>
    </source>
</evidence>
<dbReference type="AlphaFoldDB" id="A0A974RW46"/>
<accession>A0A974RW46</accession>
<organism evidence="2 3">
    <name type="scientific">Entomomonas asaccharolytica</name>
    <dbReference type="NCBI Taxonomy" id="2785331"/>
    <lineage>
        <taxon>Bacteria</taxon>
        <taxon>Pseudomonadati</taxon>
        <taxon>Pseudomonadota</taxon>
        <taxon>Gammaproteobacteria</taxon>
        <taxon>Pseudomonadales</taxon>
        <taxon>Pseudomonadaceae</taxon>
        <taxon>Entomomonas</taxon>
    </lineage>
</organism>
<evidence type="ECO:0000313" key="3">
    <source>
        <dbReference type="Proteomes" id="UP000595278"/>
    </source>
</evidence>
<proteinExistence type="predicted"/>
<dbReference type="InterPro" id="IPR054762">
    <property type="entry name" value="Gp19_RNaseH-like"/>
</dbReference>
<reference evidence="2 3" key="1">
    <citation type="submission" date="2021-01" db="EMBL/GenBank/DDBJ databases">
        <title>Entomomonas sp. F2A isolated from a house cricket (Acheta domesticus).</title>
        <authorList>
            <person name="Spergser J."/>
            <person name="Busse H.-J."/>
        </authorList>
    </citation>
    <scope>NUCLEOTIDE SEQUENCE [LARGE SCALE GENOMIC DNA]</scope>
    <source>
        <strain evidence="2 3">F2A</strain>
    </source>
</reference>
<sequence length="537" mass="61249">MTAKKVSLLAFFLIWAKRQNWQVPLVHVKVCHWLEHAGEIAVLRCFRGFGKSTILAVYNAWRFYQNPEYRILHQSETDGTAYKTSRDTQYILRNHPLTKDLLPLQGSIGQWWVANSTDNRNASLYAKGILSNVTSARADECQNDDVEVPNNTQTPEAREKMRERLDEQTHILVPGGRKLFIGTPHTFDSLYERFAEKGADCLTIRMFEQEYRIGTTTKKRYQLPFRPQYVFYGIGYGARLLVENKDYQIQGNTLVFNKPPKVLIDCYAGMAWPERFTIDELEKRRRETETVNKWDSQYQLHAKPITDTRLDPAKLKSYTHLPQLRKANNTVTLWLGDTQIVGAIAYWDCALGKVKSDASALSLILTDAQGQLYWQLAEPMTGDLAEFDNEGNIIGGQVKQVYERVVQYNIPCVVVETNGAGGFVPPILRKALQGTGCAVREQHVSSNKQKRILDALEPPLLSGFLWAHESVLNSPAIEQMRTFNPELSHQKDDYLDSLAGAILQTPVRIARIVGKSTEQKSDDWRPSNTTYDIKVNY</sequence>
<feature type="domain" description="Terminase large subunit ribonuclease H-like" evidence="1">
    <location>
        <begin position="397"/>
        <end position="460"/>
    </location>
</feature>
<evidence type="ECO:0000313" key="2">
    <source>
        <dbReference type="EMBL" id="QQP84697.1"/>
    </source>
</evidence>
<name>A0A974RW46_9GAMM</name>
<dbReference type="RefSeq" id="WP_201090594.1">
    <property type="nucleotide sequence ID" value="NZ_CP067393.1"/>
</dbReference>
<dbReference type="Proteomes" id="UP000595278">
    <property type="component" value="Chromosome"/>
</dbReference>
<protein>
    <submittedName>
        <fullName evidence="2">Phage terminase large subunit</fullName>
    </submittedName>
</protein>
<dbReference type="NCBIfam" id="NF033889">
    <property type="entry name" value="termin_lrg_T7"/>
    <property type="match status" value="1"/>
</dbReference>
<dbReference type="KEGG" id="eaz:JHT90_09780"/>